<dbReference type="PANTHER" id="PTHR10209:SF590">
    <property type="entry name" value="2-OXOGLUTARATE (2OG) AND FE(II)-DEPENDENT OXYGENASE SUPERFAMILY PROTEIN"/>
    <property type="match status" value="1"/>
</dbReference>
<name>A0A6A4QK52_LUPAL</name>
<keyword evidence="2 5" id="KW-0479">Metal-binding</keyword>
<dbReference type="OrthoDB" id="288590at2759"/>
<dbReference type="PRINTS" id="PR00682">
    <property type="entry name" value="IPNSYNTHASE"/>
</dbReference>
<evidence type="ECO:0000259" key="6">
    <source>
        <dbReference type="PROSITE" id="PS51471"/>
    </source>
</evidence>
<dbReference type="Proteomes" id="UP000447434">
    <property type="component" value="Chromosome 5"/>
</dbReference>
<sequence length="317" mass="36067">MVSKLNLPIIDLSSHDRVSTANSIRQACMEYGFFYLVNHNIDKEFVLEVFNHSSNFFSLPLEHKINLARKAYRGYTPLYCEQLNPTPDSKGDSKESFYIGTLEDTTSANLNQWPSQELLPDWKPTMESFFSKLLASGKELLSLIALSLNLDEGFFKKIESLNKPEAFLRLLRYPGELGSSEEEYGSSPHTDYGMITLLLTDGVPGLQICKDKFKQPQVWEDVTHVEGTFIVNIGDMMERWTNCVYRSTFHRVMPTGKERYSMALFLDPPSDCVVECFETCCSDSSPARFPPIRSGDYLNERFRVTYGSVADLKTSVS</sequence>
<accession>A0A6A4QK52</accession>
<dbReference type="PROSITE" id="PS51471">
    <property type="entry name" value="FE2OG_OXY"/>
    <property type="match status" value="1"/>
</dbReference>
<gene>
    <name evidence="7" type="ORF">Lalb_Chr05g0221121</name>
</gene>
<evidence type="ECO:0000256" key="2">
    <source>
        <dbReference type="ARBA" id="ARBA00022723"/>
    </source>
</evidence>
<evidence type="ECO:0000313" key="7">
    <source>
        <dbReference type="EMBL" id="KAE9613787.1"/>
    </source>
</evidence>
<reference evidence="8" key="1">
    <citation type="journal article" date="2020" name="Nat. Commun.">
        <title>Genome sequence of the cluster root forming white lupin.</title>
        <authorList>
            <person name="Hufnagel B."/>
            <person name="Marques A."/>
            <person name="Soriano A."/>
            <person name="Marques L."/>
            <person name="Divol F."/>
            <person name="Doumas P."/>
            <person name="Sallet E."/>
            <person name="Mancinotti D."/>
            <person name="Carrere S."/>
            <person name="Marande W."/>
            <person name="Arribat S."/>
            <person name="Keller J."/>
            <person name="Huneau C."/>
            <person name="Blein T."/>
            <person name="Aime D."/>
            <person name="Laguerre M."/>
            <person name="Taylor J."/>
            <person name="Schubert V."/>
            <person name="Nelson M."/>
            <person name="Geu-Flores F."/>
            <person name="Crespi M."/>
            <person name="Gallardo-Guerrero K."/>
            <person name="Delaux P.-M."/>
            <person name="Salse J."/>
            <person name="Berges H."/>
            <person name="Guyot R."/>
            <person name="Gouzy J."/>
            <person name="Peret B."/>
        </authorList>
    </citation>
    <scope>NUCLEOTIDE SEQUENCE [LARGE SCALE GENOMIC DNA]</scope>
    <source>
        <strain evidence="8">cv. Amiga</strain>
    </source>
</reference>
<organism evidence="7 8">
    <name type="scientific">Lupinus albus</name>
    <name type="common">White lupine</name>
    <name type="synonym">Lupinus termis</name>
    <dbReference type="NCBI Taxonomy" id="3870"/>
    <lineage>
        <taxon>Eukaryota</taxon>
        <taxon>Viridiplantae</taxon>
        <taxon>Streptophyta</taxon>
        <taxon>Embryophyta</taxon>
        <taxon>Tracheophyta</taxon>
        <taxon>Spermatophyta</taxon>
        <taxon>Magnoliopsida</taxon>
        <taxon>eudicotyledons</taxon>
        <taxon>Gunneridae</taxon>
        <taxon>Pentapetalae</taxon>
        <taxon>rosids</taxon>
        <taxon>fabids</taxon>
        <taxon>Fabales</taxon>
        <taxon>Fabaceae</taxon>
        <taxon>Papilionoideae</taxon>
        <taxon>50 kb inversion clade</taxon>
        <taxon>genistoids sensu lato</taxon>
        <taxon>core genistoids</taxon>
        <taxon>Genisteae</taxon>
        <taxon>Lupinus</taxon>
    </lineage>
</organism>
<dbReference type="Pfam" id="PF03171">
    <property type="entry name" value="2OG-FeII_Oxy"/>
    <property type="match status" value="1"/>
</dbReference>
<keyword evidence="8" id="KW-1185">Reference proteome</keyword>
<keyword evidence="4 5" id="KW-0408">Iron</keyword>
<feature type="domain" description="Fe2OG dioxygenase" evidence="6">
    <location>
        <begin position="163"/>
        <end position="268"/>
    </location>
</feature>
<dbReference type="PANTHER" id="PTHR10209">
    <property type="entry name" value="OXIDOREDUCTASE, 2OG-FE II OXYGENASE FAMILY PROTEIN"/>
    <property type="match status" value="1"/>
</dbReference>
<protein>
    <submittedName>
        <fullName evidence="7">Putative aminocyclopropanecarboxylate oxidase</fullName>
    </submittedName>
</protein>
<dbReference type="AlphaFoldDB" id="A0A6A4QK52"/>
<keyword evidence="3 5" id="KW-0560">Oxidoreductase</keyword>
<comment type="similarity">
    <text evidence="1 5">Belongs to the iron/ascorbate-dependent oxidoreductase family.</text>
</comment>
<evidence type="ECO:0000313" key="8">
    <source>
        <dbReference type="Proteomes" id="UP000447434"/>
    </source>
</evidence>
<evidence type="ECO:0000256" key="1">
    <source>
        <dbReference type="ARBA" id="ARBA00008056"/>
    </source>
</evidence>
<evidence type="ECO:0000256" key="5">
    <source>
        <dbReference type="RuleBase" id="RU003682"/>
    </source>
</evidence>
<dbReference type="SUPFAM" id="SSF51197">
    <property type="entry name" value="Clavaminate synthase-like"/>
    <property type="match status" value="1"/>
</dbReference>
<dbReference type="InterPro" id="IPR027443">
    <property type="entry name" value="IPNS-like_sf"/>
</dbReference>
<dbReference type="FunFam" id="2.60.120.330:FF:000006">
    <property type="entry name" value="2-oxoglutarate-Fe(II) type oxidoreductase hxnY"/>
    <property type="match status" value="1"/>
</dbReference>
<dbReference type="Pfam" id="PF14226">
    <property type="entry name" value="DIOX_N"/>
    <property type="match status" value="1"/>
</dbReference>
<dbReference type="InterPro" id="IPR005123">
    <property type="entry name" value="Oxoglu/Fe-dep_dioxygenase_dom"/>
</dbReference>
<proteinExistence type="inferred from homology"/>
<dbReference type="GO" id="GO:0046872">
    <property type="term" value="F:metal ion binding"/>
    <property type="evidence" value="ECO:0007669"/>
    <property type="project" value="UniProtKB-KW"/>
</dbReference>
<evidence type="ECO:0000256" key="4">
    <source>
        <dbReference type="ARBA" id="ARBA00023004"/>
    </source>
</evidence>
<dbReference type="Gene3D" id="2.60.120.330">
    <property type="entry name" value="B-lactam Antibiotic, Isopenicillin N Synthase, Chain"/>
    <property type="match status" value="1"/>
</dbReference>
<dbReference type="GO" id="GO:0051213">
    <property type="term" value="F:dioxygenase activity"/>
    <property type="evidence" value="ECO:0007669"/>
    <property type="project" value="UniProtKB-ARBA"/>
</dbReference>
<dbReference type="EMBL" id="WOCE01000005">
    <property type="protein sequence ID" value="KAE9613787.1"/>
    <property type="molecule type" value="Genomic_DNA"/>
</dbReference>
<comment type="caution">
    <text evidence="7">The sequence shown here is derived from an EMBL/GenBank/DDBJ whole genome shotgun (WGS) entry which is preliminary data.</text>
</comment>
<evidence type="ECO:0000256" key="3">
    <source>
        <dbReference type="ARBA" id="ARBA00023002"/>
    </source>
</evidence>
<dbReference type="InterPro" id="IPR044861">
    <property type="entry name" value="IPNS-like_FE2OG_OXY"/>
</dbReference>
<dbReference type="InterPro" id="IPR026992">
    <property type="entry name" value="DIOX_N"/>
</dbReference>